<dbReference type="InterPro" id="IPR028098">
    <property type="entry name" value="Glyco_trans_4-like_N"/>
</dbReference>
<name>A0ABW6RJT8_9ACTN</name>
<dbReference type="PANTHER" id="PTHR45947:SF3">
    <property type="entry name" value="SULFOQUINOVOSYL TRANSFERASE SQD2"/>
    <property type="match status" value="1"/>
</dbReference>
<evidence type="ECO:0000256" key="3">
    <source>
        <dbReference type="SAM" id="MobiDB-lite"/>
    </source>
</evidence>
<proteinExistence type="predicted"/>
<protein>
    <submittedName>
        <fullName evidence="6">Glycosyltransferase family 4 protein</fullName>
        <ecNumber evidence="6">2.4.-.-</ecNumber>
    </submittedName>
</protein>
<accession>A0ABW6RJT8</accession>
<keyword evidence="2 6" id="KW-0808">Transferase</keyword>
<dbReference type="GO" id="GO:0016757">
    <property type="term" value="F:glycosyltransferase activity"/>
    <property type="evidence" value="ECO:0007669"/>
    <property type="project" value="UniProtKB-KW"/>
</dbReference>
<dbReference type="SUPFAM" id="SSF53756">
    <property type="entry name" value="UDP-Glycosyltransferase/glycogen phosphorylase"/>
    <property type="match status" value="1"/>
</dbReference>
<feature type="region of interest" description="Disordered" evidence="3">
    <location>
        <begin position="467"/>
        <end position="500"/>
    </location>
</feature>
<reference evidence="6 7" key="1">
    <citation type="submission" date="2024-10" db="EMBL/GenBank/DDBJ databases">
        <title>The Natural Products Discovery Center: Release of the First 8490 Sequenced Strains for Exploring Actinobacteria Biosynthetic Diversity.</title>
        <authorList>
            <person name="Kalkreuter E."/>
            <person name="Kautsar S.A."/>
            <person name="Yang D."/>
            <person name="Bader C.D."/>
            <person name="Teijaro C.N."/>
            <person name="Fluegel L."/>
            <person name="Davis C.M."/>
            <person name="Simpson J.R."/>
            <person name="Lauterbach L."/>
            <person name="Steele A.D."/>
            <person name="Gui C."/>
            <person name="Meng S."/>
            <person name="Li G."/>
            <person name="Viehrig K."/>
            <person name="Ye F."/>
            <person name="Su P."/>
            <person name="Kiefer A.F."/>
            <person name="Nichols A."/>
            <person name="Cepeda A.J."/>
            <person name="Yan W."/>
            <person name="Fan B."/>
            <person name="Jiang Y."/>
            <person name="Adhikari A."/>
            <person name="Zheng C.-J."/>
            <person name="Schuster L."/>
            <person name="Cowan T.M."/>
            <person name="Smanski M.J."/>
            <person name="Chevrette M.G."/>
            <person name="De Carvalho L.P.S."/>
            <person name="Shen B."/>
        </authorList>
    </citation>
    <scope>NUCLEOTIDE SEQUENCE [LARGE SCALE GENOMIC DNA]</scope>
    <source>
        <strain evidence="6 7">NPDC003029</strain>
    </source>
</reference>
<evidence type="ECO:0000256" key="1">
    <source>
        <dbReference type="ARBA" id="ARBA00022676"/>
    </source>
</evidence>
<feature type="domain" description="Glycosyltransferase subfamily 4-like N-terminal" evidence="5">
    <location>
        <begin position="32"/>
        <end position="189"/>
    </location>
</feature>
<dbReference type="Gene3D" id="3.40.50.2000">
    <property type="entry name" value="Glycogen Phosphorylase B"/>
    <property type="match status" value="2"/>
</dbReference>
<feature type="domain" description="Glycosyl transferase family 1" evidence="4">
    <location>
        <begin position="201"/>
        <end position="341"/>
    </location>
</feature>
<dbReference type="EC" id="2.4.-.-" evidence="6"/>
<dbReference type="PANTHER" id="PTHR45947">
    <property type="entry name" value="SULFOQUINOVOSYL TRANSFERASE SQD2"/>
    <property type="match status" value="1"/>
</dbReference>
<evidence type="ECO:0000256" key="2">
    <source>
        <dbReference type="ARBA" id="ARBA00022679"/>
    </source>
</evidence>
<dbReference type="InterPro" id="IPR001296">
    <property type="entry name" value="Glyco_trans_1"/>
</dbReference>
<organism evidence="6 7">
    <name type="scientific">Streptomyces flavidovirens</name>
    <dbReference type="NCBI Taxonomy" id="67298"/>
    <lineage>
        <taxon>Bacteria</taxon>
        <taxon>Bacillati</taxon>
        <taxon>Actinomycetota</taxon>
        <taxon>Actinomycetes</taxon>
        <taxon>Kitasatosporales</taxon>
        <taxon>Streptomycetaceae</taxon>
        <taxon>Streptomyces</taxon>
    </lineage>
</organism>
<keyword evidence="1 6" id="KW-0328">Glycosyltransferase</keyword>
<comment type="caution">
    <text evidence="6">The sequence shown here is derived from an EMBL/GenBank/DDBJ whole genome shotgun (WGS) entry which is preliminary data.</text>
</comment>
<evidence type="ECO:0000313" key="6">
    <source>
        <dbReference type="EMBL" id="MFF3341241.1"/>
    </source>
</evidence>
<dbReference type="Pfam" id="PF00534">
    <property type="entry name" value="Glycos_transf_1"/>
    <property type="match status" value="1"/>
</dbReference>
<dbReference type="RefSeq" id="WP_355717510.1">
    <property type="nucleotide sequence ID" value="NZ_JBEXNP010000005.1"/>
</dbReference>
<dbReference type="CDD" id="cd03801">
    <property type="entry name" value="GT4_PimA-like"/>
    <property type="match status" value="1"/>
</dbReference>
<dbReference type="InterPro" id="IPR050194">
    <property type="entry name" value="Glycosyltransferase_grp1"/>
</dbReference>
<evidence type="ECO:0000259" key="5">
    <source>
        <dbReference type="Pfam" id="PF13439"/>
    </source>
</evidence>
<feature type="compositionally biased region" description="Basic residues" evidence="3">
    <location>
        <begin position="490"/>
        <end position="500"/>
    </location>
</feature>
<evidence type="ECO:0000259" key="4">
    <source>
        <dbReference type="Pfam" id="PF00534"/>
    </source>
</evidence>
<dbReference type="EMBL" id="JBIAPK010000006">
    <property type="protein sequence ID" value="MFF3341241.1"/>
    <property type="molecule type" value="Genomic_DNA"/>
</dbReference>
<evidence type="ECO:0000313" key="7">
    <source>
        <dbReference type="Proteomes" id="UP001601976"/>
    </source>
</evidence>
<dbReference type="Proteomes" id="UP001601976">
    <property type="component" value="Unassembled WGS sequence"/>
</dbReference>
<dbReference type="Pfam" id="PF13439">
    <property type="entry name" value="Glyco_transf_4"/>
    <property type="match status" value="1"/>
</dbReference>
<keyword evidence="7" id="KW-1185">Reference proteome</keyword>
<gene>
    <name evidence="6" type="ORF">ACFYWW_21270</name>
</gene>
<sequence length="500" mass="55058">MSLRRTFPDVTHWRGRHVVVCNWRDGRHPETGGAELYCEQIAQQLHDAGVRVTYVTARPRGAARREQAAYGTVVRGGGRFSVYPFALLWLAWHRRRVDAVIDSQNGIPFFTPLVLPRRTPVVLLIHHVHQRQFAVFFPRAVAAVGRWLEAAGSRLVYGRRAICAVSPSSRAQIRTLLRLRGPVYLAPPGLTAVSPQARAVRPRIVCTGRLVRHKRLDHLIRALPALQENMPGVELHLIGDGAEREQLARLAERLRVRERVVFHGRLPVPARDALVASAWITAVTSPHEGWGLSVMEAAGAGVPAVTYDVPGLRDVVRHGTTGWLVREGEQDLATALTLALRTVADPRQASALYTACRAWANRFTWSATAAHLLAALTAEQTRLRDRDRSGPASDACAVVTLPHGLLLRADSGALRVTDLITVCGPEAALLLTGADEYDAHAILARMGLDANDPRVRVRLARPRDLLGWQRHPSTAGRGPEKAPHQGVLSPRRKPRLSRTA</sequence>